<dbReference type="PANTHER" id="PTHR10622:SF13">
    <property type="entry name" value="NACHT DOMAIN-CONTAINING PROTEIN"/>
    <property type="match status" value="1"/>
</dbReference>
<comment type="caution">
    <text evidence="2">The sequence shown here is derived from an EMBL/GenBank/DDBJ whole genome shotgun (WGS) entry which is preliminary data.</text>
</comment>
<protein>
    <recommendedName>
        <fullName evidence="1">Heterokaryon incompatibility domain-containing protein</fullName>
    </recommendedName>
</protein>
<reference evidence="2" key="1">
    <citation type="submission" date="2022-10" db="EMBL/GenBank/DDBJ databases">
        <title>Tapping the CABI collections for fungal endophytes: first genome assemblies for Collariella, Neodidymelliopsis, Ascochyta clinopodiicola, Didymella pomorum, Didymosphaeria variabile, Neocosmospora piperis and Neocucurbitaria cava.</title>
        <authorList>
            <person name="Hill R."/>
        </authorList>
    </citation>
    <scope>NUCLEOTIDE SEQUENCE</scope>
    <source>
        <strain evidence="2">IMI 360193</strain>
    </source>
</reference>
<dbReference type="EMBL" id="JAPEUV010000008">
    <property type="protein sequence ID" value="KAJ4342066.1"/>
    <property type="molecule type" value="Genomic_DNA"/>
</dbReference>
<dbReference type="Proteomes" id="UP001140562">
    <property type="component" value="Unassembled WGS sequence"/>
</dbReference>
<sequence>MAWGSNEDEVKFEDIQDGKRMFDDRSKPGYDKLRFSYDQVMRSGLRYFWIDTCCIKKTDSSELARSLNSMFYWYQRAAICYVYLSDVSIDDTTAAPGAFKWAYALAKSKWFTRGWTLQELLAPSSVAFFTKEGHLIGNKKDEMLARVIANVAGVPTPALRGVPLSRFSIETRRTWAARRTTTVPEDTAYCLMGIFDVQIPMLYADGEYHKRQKVALAELDRAIMNATVDTTEDILCIGGASWSDLSRLGQRQLEALDADLEIFQKWLIDVGVPLKTVGTKMRLLLVKYEVSYDEISTRAGRVQDLMEAWERYEDTAIGPQMRVRAFVENRILFAENHEALYSCITAAWTLEELMVWRKKWTR</sequence>
<feature type="domain" description="Heterokaryon incompatibility" evidence="1">
    <location>
        <begin position="3"/>
        <end position="90"/>
    </location>
</feature>
<organism evidence="2 3">
    <name type="scientific">Didymella glomerata</name>
    <dbReference type="NCBI Taxonomy" id="749621"/>
    <lineage>
        <taxon>Eukaryota</taxon>
        <taxon>Fungi</taxon>
        <taxon>Dikarya</taxon>
        <taxon>Ascomycota</taxon>
        <taxon>Pezizomycotina</taxon>
        <taxon>Dothideomycetes</taxon>
        <taxon>Pleosporomycetidae</taxon>
        <taxon>Pleosporales</taxon>
        <taxon>Pleosporineae</taxon>
        <taxon>Didymellaceae</taxon>
        <taxon>Didymella</taxon>
    </lineage>
</organism>
<accession>A0A9W9C3F0</accession>
<dbReference type="AlphaFoldDB" id="A0A9W9C3F0"/>
<evidence type="ECO:0000313" key="3">
    <source>
        <dbReference type="Proteomes" id="UP001140562"/>
    </source>
</evidence>
<dbReference type="PANTHER" id="PTHR10622">
    <property type="entry name" value="HET DOMAIN-CONTAINING PROTEIN"/>
    <property type="match status" value="1"/>
</dbReference>
<evidence type="ECO:0000259" key="1">
    <source>
        <dbReference type="Pfam" id="PF06985"/>
    </source>
</evidence>
<dbReference type="OrthoDB" id="674604at2759"/>
<evidence type="ECO:0000313" key="2">
    <source>
        <dbReference type="EMBL" id="KAJ4342066.1"/>
    </source>
</evidence>
<keyword evidence="3" id="KW-1185">Reference proteome</keyword>
<dbReference type="Pfam" id="PF06985">
    <property type="entry name" value="HET"/>
    <property type="match status" value="1"/>
</dbReference>
<gene>
    <name evidence="2" type="ORF">N0V87_001392</name>
</gene>
<name>A0A9W9C3F0_9PLEO</name>
<dbReference type="InterPro" id="IPR010730">
    <property type="entry name" value="HET"/>
</dbReference>
<proteinExistence type="predicted"/>